<dbReference type="SUPFAM" id="SSF53335">
    <property type="entry name" value="S-adenosyl-L-methionine-dependent methyltransferases"/>
    <property type="match status" value="1"/>
</dbReference>
<dbReference type="PROSITE" id="PS51683">
    <property type="entry name" value="SAM_OMT_II"/>
    <property type="match status" value="1"/>
</dbReference>
<dbReference type="Gene3D" id="1.10.287.1350">
    <property type="match status" value="1"/>
</dbReference>
<comment type="caution">
    <text evidence="8">The sequence shown here is derived from an EMBL/GenBank/DDBJ whole genome shotgun (WGS) entry which is preliminary data.</text>
</comment>
<dbReference type="EMBL" id="JAAKZW010000321">
    <property type="protein sequence ID" value="NGO81393.1"/>
    <property type="molecule type" value="Genomic_DNA"/>
</dbReference>
<keyword evidence="3" id="KW-0949">S-adenosyl-L-methionine</keyword>
<evidence type="ECO:0000256" key="2">
    <source>
        <dbReference type="ARBA" id="ARBA00022679"/>
    </source>
</evidence>
<dbReference type="CDD" id="cd02440">
    <property type="entry name" value="AdoMet_MTases"/>
    <property type="match status" value="1"/>
</dbReference>
<keyword evidence="1 8" id="KW-0489">Methyltransferase</keyword>
<evidence type="ECO:0000256" key="4">
    <source>
        <dbReference type="PIRSR" id="PIRSR005739-1"/>
    </source>
</evidence>
<feature type="domain" description="O-methyltransferase C-terminal" evidence="6">
    <location>
        <begin position="150"/>
        <end position="352"/>
    </location>
</feature>
<gene>
    <name evidence="8" type="ORF">G6045_37905</name>
</gene>
<dbReference type="Pfam" id="PF08100">
    <property type="entry name" value="Dimerisation"/>
    <property type="match status" value="1"/>
</dbReference>
<feature type="compositionally biased region" description="Low complexity" evidence="5">
    <location>
        <begin position="17"/>
        <end position="32"/>
    </location>
</feature>
<dbReference type="InterPro" id="IPR036390">
    <property type="entry name" value="WH_DNA-bd_sf"/>
</dbReference>
<dbReference type="PANTHER" id="PTHR43712">
    <property type="entry name" value="PUTATIVE (AFU_ORTHOLOGUE AFUA_4G14580)-RELATED"/>
    <property type="match status" value="1"/>
</dbReference>
<dbReference type="RefSeq" id="WP_165336791.1">
    <property type="nucleotide sequence ID" value="NZ_JAAKZW010000321.1"/>
</dbReference>
<feature type="domain" description="O-methyltransferase dimerisation" evidence="7">
    <location>
        <begin position="54"/>
        <end position="121"/>
    </location>
</feature>
<accession>A0A6G4XVZ6</accession>
<dbReference type="GO" id="GO:0008171">
    <property type="term" value="F:O-methyltransferase activity"/>
    <property type="evidence" value="ECO:0007669"/>
    <property type="project" value="InterPro"/>
</dbReference>
<dbReference type="PANTHER" id="PTHR43712:SF2">
    <property type="entry name" value="O-METHYLTRANSFERASE CICE"/>
    <property type="match status" value="1"/>
</dbReference>
<dbReference type="Gene3D" id="3.40.50.150">
    <property type="entry name" value="Vaccinia Virus protein VP39"/>
    <property type="match status" value="1"/>
</dbReference>
<dbReference type="AlphaFoldDB" id="A0A6G4XVZ6"/>
<keyword evidence="9" id="KW-1185">Reference proteome</keyword>
<dbReference type="SUPFAM" id="SSF46785">
    <property type="entry name" value="Winged helix' DNA-binding domain"/>
    <property type="match status" value="1"/>
</dbReference>
<dbReference type="InterPro" id="IPR036388">
    <property type="entry name" value="WH-like_DNA-bd_sf"/>
</dbReference>
<dbReference type="GO" id="GO:0046983">
    <property type="term" value="F:protein dimerization activity"/>
    <property type="evidence" value="ECO:0007669"/>
    <property type="project" value="InterPro"/>
</dbReference>
<dbReference type="Proteomes" id="UP000481109">
    <property type="component" value="Unassembled WGS sequence"/>
</dbReference>
<feature type="region of interest" description="Disordered" evidence="5">
    <location>
        <begin position="1"/>
        <end position="42"/>
    </location>
</feature>
<reference evidence="8 9" key="1">
    <citation type="submission" date="2020-02" db="EMBL/GenBank/DDBJ databases">
        <title>Whole-genome analyses of novel actinobacteria.</title>
        <authorList>
            <person name="Sahin N."/>
            <person name="Tokatli A."/>
        </authorList>
    </citation>
    <scope>NUCLEOTIDE SEQUENCE [LARGE SCALE GENOMIC DNA]</scope>
    <source>
        <strain evidence="8 9">YC504</strain>
    </source>
</reference>
<evidence type="ECO:0000259" key="6">
    <source>
        <dbReference type="Pfam" id="PF00891"/>
    </source>
</evidence>
<dbReference type="InterPro" id="IPR016461">
    <property type="entry name" value="COMT-like"/>
</dbReference>
<dbReference type="GO" id="GO:0032259">
    <property type="term" value="P:methylation"/>
    <property type="evidence" value="ECO:0007669"/>
    <property type="project" value="UniProtKB-KW"/>
</dbReference>
<organism evidence="8 9">
    <name type="scientific">Streptomyces mesophilus</name>
    <dbReference type="NCBI Taxonomy" id="1775132"/>
    <lineage>
        <taxon>Bacteria</taxon>
        <taxon>Bacillati</taxon>
        <taxon>Actinomycetota</taxon>
        <taxon>Actinomycetes</taxon>
        <taxon>Kitasatosporales</taxon>
        <taxon>Streptomycetaceae</taxon>
        <taxon>Streptomyces</taxon>
    </lineage>
</organism>
<proteinExistence type="predicted"/>
<dbReference type="Pfam" id="PF00891">
    <property type="entry name" value="Methyltransf_2"/>
    <property type="match status" value="1"/>
</dbReference>
<sequence>MTADIPGSGTKGPSDDTGPPATTTQPTATPVHAADRSAPLPPSGLADLADLADLATPMAIRAAATLRIGESLDDGPRTARELAAIVGADAGALERMLAHLAAKGVLDRDGEGRYALTALGAPLHSAHPSDLHPWLDMASPVGRADLSLVELLHSVRTGLPGFPLRYGASFWDDLATTPDRQERFDAHMSRDIGTEGPALAAAYDWAALGRVLDVGGGNGALLTALLKAHPDLRGSVLDRDRTAESARIRFTAERLKGRADAVEGSFFDELPTGYGGYLLSSILHDWDDTSALAILRRCAEAAGSTGRVLVIEKIGGDGEQVRTDMDLRMLVFFAGKERTAAQLAELAGESGLKLVAVHPAGALAVVEFAAG</sequence>
<dbReference type="InterPro" id="IPR012967">
    <property type="entry name" value="COMT_dimerisation"/>
</dbReference>
<keyword evidence="2 8" id="KW-0808">Transferase</keyword>
<evidence type="ECO:0000313" key="8">
    <source>
        <dbReference type="EMBL" id="NGO81393.1"/>
    </source>
</evidence>
<evidence type="ECO:0000259" key="7">
    <source>
        <dbReference type="Pfam" id="PF08100"/>
    </source>
</evidence>
<evidence type="ECO:0000256" key="1">
    <source>
        <dbReference type="ARBA" id="ARBA00022603"/>
    </source>
</evidence>
<evidence type="ECO:0000256" key="5">
    <source>
        <dbReference type="SAM" id="MobiDB-lite"/>
    </source>
</evidence>
<dbReference type="PIRSF" id="PIRSF005739">
    <property type="entry name" value="O-mtase"/>
    <property type="match status" value="1"/>
</dbReference>
<evidence type="ECO:0000313" key="9">
    <source>
        <dbReference type="Proteomes" id="UP000481109"/>
    </source>
</evidence>
<protein>
    <submittedName>
        <fullName evidence="8">Methyltransferase</fullName>
    </submittedName>
</protein>
<feature type="active site" description="Proton acceptor" evidence="4">
    <location>
        <position position="284"/>
    </location>
</feature>
<dbReference type="InterPro" id="IPR001077">
    <property type="entry name" value="COMT_C"/>
</dbReference>
<dbReference type="InterPro" id="IPR029063">
    <property type="entry name" value="SAM-dependent_MTases_sf"/>
</dbReference>
<evidence type="ECO:0000256" key="3">
    <source>
        <dbReference type="ARBA" id="ARBA00022691"/>
    </source>
</evidence>
<dbReference type="Gene3D" id="1.10.10.10">
    <property type="entry name" value="Winged helix-like DNA-binding domain superfamily/Winged helix DNA-binding domain"/>
    <property type="match status" value="1"/>
</dbReference>
<name>A0A6G4XVZ6_9ACTN</name>